<protein>
    <submittedName>
        <fullName evidence="2">Oxidoreductase YdhF</fullName>
        <ecNumber evidence="2">1.-.-.-</ecNumber>
    </submittedName>
</protein>
<dbReference type="InterPro" id="IPR023210">
    <property type="entry name" value="NADP_OxRdtase_dom"/>
</dbReference>
<dbReference type="CDD" id="cd19092">
    <property type="entry name" value="AKR_BsYcsN_EcYdhF-like"/>
    <property type="match status" value="1"/>
</dbReference>
<sequence>MKYQHIGASDIYASRVALGLMRIADKTHEEAVEIIKTAYDAGINFFDHADIYGGGKSELVFAKAMKELNIPREKYYLQSKVGIKPGIAYDFSMEHILKSVDEILERLETDYLDSLLLHRADMLWEPEEIAKAFKILKENGKVRKFGVSNMHQFQLSYLKSKLDFPIIANQLQFSIMHADMVSTGTFVNTNLKNDGFNAIGIIDYLREHNITIQAWSPFQYGRYEGVFIDNDKFPELNEKLDEIAKKYRTTKTTLSVAWILRHPANIQTIIGTMNPKRIKECAQATEIILSREEWYEIYIAAGNRIL</sequence>
<name>A0A449BDM2_HAPAX</name>
<organism evidence="2 3">
    <name type="scientific">Haploplasma axanthum</name>
    <name type="common">Acholeplasma axanthum</name>
    <dbReference type="NCBI Taxonomy" id="29552"/>
    <lineage>
        <taxon>Bacteria</taxon>
        <taxon>Bacillati</taxon>
        <taxon>Mycoplasmatota</taxon>
        <taxon>Mollicutes</taxon>
        <taxon>Acholeplasmatales</taxon>
        <taxon>Acholeplasmataceae</taxon>
        <taxon>Haploplasma</taxon>
    </lineage>
</organism>
<keyword evidence="2" id="KW-0560">Oxidoreductase</keyword>
<dbReference type="AlphaFoldDB" id="A0A449BDM2"/>
<dbReference type="Gene3D" id="3.20.20.100">
    <property type="entry name" value="NADP-dependent oxidoreductase domain"/>
    <property type="match status" value="1"/>
</dbReference>
<dbReference type="STRING" id="1278311.GCA_000428705_00519"/>
<dbReference type="EC" id="1.-.-.-" evidence="2"/>
<gene>
    <name evidence="2" type="primary">ydhF</name>
    <name evidence="2" type="ORF">NCTC10138_00904</name>
</gene>
<dbReference type="GO" id="GO:0016491">
    <property type="term" value="F:oxidoreductase activity"/>
    <property type="evidence" value="ECO:0007669"/>
    <property type="project" value="UniProtKB-KW"/>
</dbReference>
<feature type="domain" description="NADP-dependent oxidoreductase" evidence="1">
    <location>
        <begin position="16"/>
        <end position="297"/>
    </location>
</feature>
<reference evidence="2 3" key="1">
    <citation type="submission" date="2019-01" db="EMBL/GenBank/DDBJ databases">
        <authorList>
            <consortium name="Pathogen Informatics"/>
        </authorList>
    </citation>
    <scope>NUCLEOTIDE SEQUENCE [LARGE SCALE GENOMIC DNA]</scope>
    <source>
        <strain evidence="2 3">NCTC10138</strain>
    </source>
</reference>
<dbReference type="PANTHER" id="PTHR43364">
    <property type="entry name" value="NADH-SPECIFIC METHYLGLYOXAL REDUCTASE-RELATED"/>
    <property type="match status" value="1"/>
</dbReference>
<evidence type="ECO:0000313" key="2">
    <source>
        <dbReference type="EMBL" id="VEU80528.1"/>
    </source>
</evidence>
<evidence type="ECO:0000313" key="3">
    <source>
        <dbReference type="Proteomes" id="UP000289841"/>
    </source>
</evidence>
<dbReference type="GO" id="GO:0005829">
    <property type="term" value="C:cytosol"/>
    <property type="evidence" value="ECO:0007669"/>
    <property type="project" value="TreeGrafter"/>
</dbReference>
<dbReference type="InterPro" id="IPR050523">
    <property type="entry name" value="AKR_Detox_Biosynth"/>
</dbReference>
<dbReference type="OrthoDB" id="9804790at2"/>
<dbReference type="PANTHER" id="PTHR43364:SF1">
    <property type="entry name" value="OXIDOREDUCTASE YDHF"/>
    <property type="match status" value="1"/>
</dbReference>
<dbReference type="Pfam" id="PF00248">
    <property type="entry name" value="Aldo_ket_red"/>
    <property type="match status" value="1"/>
</dbReference>
<proteinExistence type="predicted"/>
<dbReference type="Proteomes" id="UP000289841">
    <property type="component" value="Chromosome"/>
</dbReference>
<keyword evidence="3" id="KW-1185">Reference proteome</keyword>
<dbReference type="InterPro" id="IPR036812">
    <property type="entry name" value="NAD(P)_OxRdtase_dom_sf"/>
</dbReference>
<accession>A0A449BDM2</accession>
<dbReference type="RefSeq" id="WP_026390182.1">
    <property type="nucleotide sequence ID" value="NZ_LR215048.1"/>
</dbReference>
<dbReference type="SUPFAM" id="SSF51430">
    <property type="entry name" value="NAD(P)-linked oxidoreductase"/>
    <property type="match status" value="1"/>
</dbReference>
<dbReference type="EMBL" id="LR215048">
    <property type="protein sequence ID" value="VEU80528.1"/>
    <property type="molecule type" value="Genomic_DNA"/>
</dbReference>
<dbReference type="KEGG" id="aaxa:NCTC10138_00904"/>
<evidence type="ECO:0000259" key="1">
    <source>
        <dbReference type="Pfam" id="PF00248"/>
    </source>
</evidence>